<comment type="caution">
    <text evidence="2">The sequence shown here is derived from an EMBL/GenBank/DDBJ whole genome shotgun (WGS) entry which is preliminary data.</text>
</comment>
<dbReference type="EMBL" id="BLAL01000312">
    <property type="protein sequence ID" value="GET02495.1"/>
    <property type="molecule type" value="Genomic_DNA"/>
</dbReference>
<feature type="region of interest" description="Disordered" evidence="1">
    <location>
        <begin position="52"/>
        <end position="109"/>
    </location>
</feature>
<evidence type="ECO:0000313" key="2">
    <source>
        <dbReference type="EMBL" id="GET02495.1"/>
    </source>
</evidence>
<evidence type="ECO:0000256" key="1">
    <source>
        <dbReference type="SAM" id="MobiDB-lite"/>
    </source>
</evidence>
<dbReference type="Proteomes" id="UP000615446">
    <property type="component" value="Unassembled WGS sequence"/>
</dbReference>
<sequence>MLKEEFLRIEEIINISPDPYKTKKKIADEFGLILPDYINFMTEKYRKSQSPISTITSLESSPATSPHSPLRSPPLKSRTPIERHYPRSPSPRPNANVPDKYTEPKTSREYSQKQMSEILENNYSSLPKWILDIIYVELRALFLRTRHLDHSSRNSMIEDIISKLFPHFSKKKETNKKLVFMGKRFEKFLMDGGANYGRI</sequence>
<dbReference type="AlphaFoldDB" id="A0A8H3MGM8"/>
<gene>
    <name evidence="2" type="ORF">RCL2_002886900</name>
</gene>
<protein>
    <submittedName>
        <fullName evidence="2">Uncharacterized protein</fullName>
    </submittedName>
</protein>
<accession>A0A8H3MGM8</accession>
<organism evidence="2 3">
    <name type="scientific">Rhizophagus clarus</name>
    <dbReference type="NCBI Taxonomy" id="94130"/>
    <lineage>
        <taxon>Eukaryota</taxon>
        <taxon>Fungi</taxon>
        <taxon>Fungi incertae sedis</taxon>
        <taxon>Mucoromycota</taxon>
        <taxon>Glomeromycotina</taxon>
        <taxon>Glomeromycetes</taxon>
        <taxon>Glomerales</taxon>
        <taxon>Glomeraceae</taxon>
        <taxon>Rhizophagus</taxon>
    </lineage>
</organism>
<name>A0A8H3MGM8_9GLOM</name>
<proteinExistence type="predicted"/>
<feature type="compositionally biased region" description="Basic and acidic residues" evidence="1">
    <location>
        <begin position="100"/>
        <end position="109"/>
    </location>
</feature>
<evidence type="ECO:0000313" key="3">
    <source>
        <dbReference type="Proteomes" id="UP000615446"/>
    </source>
</evidence>
<feature type="compositionally biased region" description="Polar residues" evidence="1">
    <location>
        <begin position="52"/>
        <end position="67"/>
    </location>
</feature>
<reference evidence="2" key="1">
    <citation type="submission" date="2019-10" db="EMBL/GenBank/DDBJ databases">
        <title>Conservation and host-specific expression of non-tandemly repeated heterogenous ribosome RNA gene in arbuscular mycorrhizal fungi.</title>
        <authorList>
            <person name="Maeda T."/>
            <person name="Kobayashi Y."/>
            <person name="Nakagawa T."/>
            <person name="Ezawa T."/>
            <person name="Yamaguchi K."/>
            <person name="Bino T."/>
            <person name="Nishimoto Y."/>
            <person name="Shigenobu S."/>
            <person name="Kawaguchi M."/>
        </authorList>
    </citation>
    <scope>NUCLEOTIDE SEQUENCE</scope>
    <source>
        <strain evidence="2">HR1</strain>
    </source>
</reference>